<dbReference type="PANTHER" id="PTHR23316">
    <property type="entry name" value="IMPORTIN ALPHA"/>
    <property type="match status" value="1"/>
</dbReference>
<accession>A0A9Q0R967</accession>
<feature type="domain" description="IBB" evidence="7">
    <location>
        <begin position="1"/>
        <end position="56"/>
    </location>
</feature>
<dbReference type="Pfam" id="PF16186">
    <property type="entry name" value="Arm_3"/>
    <property type="match status" value="1"/>
</dbReference>
<evidence type="ECO:0000259" key="7">
    <source>
        <dbReference type="PROSITE" id="PS51214"/>
    </source>
</evidence>
<dbReference type="InterPro" id="IPR024931">
    <property type="entry name" value="Importin_alpha"/>
</dbReference>
<dbReference type="SUPFAM" id="SSF48371">
    <property type="entry name" value="ARM repeat"/>
    <property type="match status" value="1"/>
</dbReference>
<keyword evidence="2 5" id="KW-0813">Transport</keyword>
<dbReference type="InterPro" id="IPR002652">
    <property type="entry name" value="Importin-a_IBB"/>
</dbReference>
<evidence type="ECO:0000256" key="5">
    <source>
        <dbReference type="PIRNR" id="PIRNR005673"/>
    </source>
</evidence>
<dbReference type="Pfam" id="PF00514">
    <property type="entry name" value="Arm"/>
    <property type="match status" value="3"/>
</dbReference>
<dbReference type="PROSITE" id="PS51214">
    <property type="entry name" value="IBB"/>
    <property type="match status" value="1"/>
</dbReference>
<name>A0A9Q0R967_ANAIG</name>
<proteinExistence type="inferred from homology"/>
<keyword evidence="9" id="KW-1185">Reference proteome</keyword>
<feature type="repeat" description="ARM" evidence="6">
    <location>
        <begin position="151"/>
        <end position="193"/>
    </location>
</feature>
<dbReference type="GO" id="GO:0061608">
    <property type="term" value="F:nuclear import signal receptor activity"/>
    <property type="evidence" value="ECO:0007669"/>
    <property type="project" value="InterPro"/>
</dbReference>
<dbReference type="InterPro" id="IPR000225">
    <property type="entry name" value="Armadillo"/>
</dbReference>
<feature type="repeat" description="ARM" evidence="6">
    <location>
        <begin position="277"/>
        <end position="315"/>
    </location>
</feature>
<comment type="caution">
    <text evidence="8">The sequence shown here is derived from an EMBL/GenBank/DDBJ whole genome shotgun (WGS) entry which is preliminary data.</text>
</comment>
<reference evidence="8" key="1">
    <citation type="submission" date="2022-10" db="EMBL/GenBank/DDBJ databases">
        <title>Novel sulphate-reducing endosymbionts in the free-living metamonad Anaeramoeba.</title>
        <authorList>
            <person name="Jerlstrom-Hultqvist J."/>
            <person name="Cepicka I."/>
            <person name="Gallot-Lavallee L."/>
            <person name="Salas-Leiva D."/>
            <person name="Curtis B.A."/>
            <person name="Zahonova K."/>
            <person name="Pipaliya S."/>
            <person name="Dacks J."/>
            <person name="Roger A.J."/>
        </authorList>
    </citation>
    <scope>NUCLEOTIDE SEQUENCE</scope>
    <source>
        <strain evidence="8">BMAN</strain>
    </source>
</reference>
<dbReference type="OrthoDB" id="29145at2759"/>
<evidence type="ECO:0000256" key="2">
    <source>
        <dbReference type="ARBA" id="ARBA00022448"/>
    </source>
</evidence>
<dbReference type="PIRSF" id="PIRSF005673">
    <property type="entry name" value="Importin_alpha"/>
    <property type="match status" value="1"/>
</dbReference>
<evidence type="ECO:0000313" key="9">
    <source>
        <dbReference type="Proteomes" id="UP001149090"/>
    </source>
</evidence>
<keyword evidence="4 5" id="KW-0653">Protein transport</keyword>
<dbReference type="InterPro" id="IPR011989">
    <property type="entry name" value="ARM-like"/>
</dbReference>
<evidence type="ECO:0000256" key="3">
    <source>
        <dbReference type="ARBA" id="ARBA00022737"/>
    </source>
</evidence>
<dbReference type="GO" id="GO:0005737">
    <property type="term" value="C:cytoplasm"/>
    <property type="evidence" value="ECO:0007669"/>
    <property type="project" value="InterPro"/>
</dbReference>
<dbReference type="Proteomes" id="UP001149090">
    <property type="component" value="Unassembled WGS sequence"/>
</dbReference>
<gene>
    <name evidence="8" type="ORF">M0811_09947</name>
</gene>
<evidence type="ECO:0000256" key="1">
    <source>
        <dbReference type="ARBA" id="ARBA00010394"/>
    </source>
</evidence>
<dbReference type="AlphaFoldDB" id="A0A9Q0R967"/>
<organism evidence="8 9">
    <name type="scientific">Anaeramoeba ignava</name>
    <name type="common">Anaerobic marine amoeba</name>
    <dbReference type="NCBI Taxonomy" id="1746090"/>
    <lineage>
        <taxon>Eukaryota</taxon>
        <taxon>Metamonada</taxon>
        <taxon>Anaeramoebidae</taxon>
        <taxon>Anaeramoeba</taxon>
    </lineage>
</organism>
<dbReference type="Pfam" id="PF01749">
    <property type="entry name" value="IBB"/>
    <property type="match status" value="1"/>
</dbReference>
<dbReference type="InterPro" id="IPR016024">
    <property type="entry name" value="ARM-type_fold"/>
</dbReference>
<evidence type="ECO:0000256" key="6">
    <source>
        <dbReference type="PROSITE-ProRule" id="PRU00259"/>
    </source>
</evidence>
<dbReference type="EMBL" id="JAPDFW010000085">
    <property type="protein sequence ID" value="KAJ5071787.1"/>
    <property type="molecule type" value="Genomic_DNA"/>
</dbReference>
<comment type="similarity">
    <text evidence="1 5">Belongs to the importin alpha family.</text>
</comment>
<evidence type="ECO:0000256" key="4">
    <source>
        <dbReference type="ARBA" id="ARBA00022927"/>
    </source>
</evidence>
<dbReference type="PROSITE" id="PS50176">
    <property type="entry name" value="ARM_REPEAT"/>
    <property type="match status" value="2"/>
</dbReference>
<keyword evidence="3" id="KW-0677">Repeat</keyword>
<dbReference type="InterPro" id="IPR032413">
    <property type="entry name" value="Arm_3"/>
</dbReference>
<dbReference type="GO" id="GO:0006606">
    <property type="term" value="P:protein import into nucleus"/>
    <property type="evidence" value="ECO:0007669"/>
    <property type="project" value="InterPro"/>
</dbReference>
<evidence type="ECO:0000313" key="8">
    <source>
        <dbReference type="EMBL" id="KAJ5071787.1"/>
    </source>
</evidence>
<dbReference type="Gene3D" id="1.25.10.10">
    <property type="entry name" value="Leucine-rich Repeat Variant"/>
    <property type="match status" value="1"/>
</dbReference>
<dbReference type="OMA" id="CEAMMPL"/>
<dbReference type="SMART" id="SM00185">
    <property type="entry name" value="ARM"/>
    <property type="match status" value="7"/>
</dbReference>
<protein>
    <recommendedName>
        <fullName evidence="5">Importin subunit alpha</fullName>
    </recommendedName>
</protein>
<sequence length="490" mass="56832">MDYSQRLSQRKSKFKSKFNINNQRNKRFQTCVKISKSKKDDQLMKKRYFLDEKNYENKLSSLNNLNQMIANLIQFSEFVEKNEEEIINSLTELRKLLLKIENPPIYEMVSSGIFPVMIKLLKQSIEQIQFEVLWILTIFSTESIEELTQNDLIECLMKLLYSTNEQIQEQAVWVISNIVADSPKNRDIIIEKGVLSLILNFLVETNTLQNLRTISWTISNFCNGNPKPDFEKIKIVLPFLKEMIYYVDHEIILNSSRAFIYLTNSNPEQIQECINLGILPRIVSFLKTSNLKLISNALHIINNITAGNDEQTQLVINQNSLPVLHRLLSSPHASIRKEVCWILSNITAGNQSQVISVIETPNLIQKIVEILNSDEFEVRKEALYSISNILANISFEQAKFLLDLDFISPICNLLSFNDPPILFKCLSSILSILQFGELFYEEKNQFVSFIEEIGGIEKIRILENHEISNINEIAQKIIEKYFNFEEIDNN</sequence>